<dbReference type="AlphaFoldDB" id="Q1YFC9"/>
<evidence type="ECO:0000313" key="5">
    <source>
        <dbReference type="Proteomes" id="UP000000321"/>
    </source>
</evidence>
<sequence>MPSIIPRSANIAGAVFLVGLALGALAPAQAQQTEPGLGKSFGGLQVDGDQPISIESNQLVVDDAKAVATFTGNVQVEQGETELRTGRLVVTYKKDETGGSQPAGGGGLPGGSNQIERLEASEKVYVKSADQVATADQADFDMGTQVVVMRGNVVLTQGQNVAEGCRLTIQMDTGLARLESACDGGAETGGRVRLMLTPGAGQATN</sequence>
<dbReference type="RefSeq" id="WP_009211065.1">
    <property type="nucleotide sequence ID" value="NZ_BBWP01000004.1"/>
</dbReference>
<protein>
    <submittedName>
        <fullName evidence="4">Possible OstA family protein</fullName>
    </submittedName>
</protein>
<feature type="domain" description="Organic solvent tolerance-like N-terminal" evidence="3">
    <location>
        <begin position="54"/>
        <end position="174"/>
    </location>
</feature>
<keyword evidence="5" id="KW-1185">Reference proteome</keyword>
<evidence type="ECO:0000256" key="2">
    <source>
        <dbReference type="SAM" id="SignalP"/>
    </source>
</evidence>
<dbReference type="OrthoDB" id="9811926at2"/>
<reference evidence="4 5" key="1">
    <citation type="journal article" date="2008" name="Appl. Environ. Microbiol.">
        <title>Genomic insights into Mn(II) oxidation by the marine alphaproteobacterium Aurantimonas sp. strain SI85-9A1.</title>
        <authorList>
            <person name="Dick G.J."/>
            <person name="Podell S."/>
            <person name="Johnson H.A."/>
            <person name="Rivera-Espinoza Y."/>
            <person name="Bernier-Latmani R."/>
            <person name="McCarthy J.K."/>
            <person name="Torpey J.W."/>
            <person name="Clement B.G."/>
            <person name="Gaasterland T."/>
            <person name="Tebo B.M."/>
        </authorList>
    </citation>
    <scope>NUCLEOTIDE SEQUENCE [LARGE SCALE GENOMIC DNA]</scope>
    <source>
        <strain evidence="4 5">SI85-9A1</strain>
    </source>
</reference>
<dbReference type="InterPro" id="IPR052037">
    <property type="entry name" value="LPS_export_LptA"/>
</dbReference>
<dbReference type="GO" id="GO:0017089">
    <property type="term" value="F:glycolipid transfer activity"/>
    <property type="evidence" value="ECO:0007669"/>
    <property type="project" value="TreeGrafter"/>
</dbReference>
<dbReference type="GO" id="GO:0015920">
    <property type="term" value="P:lipopolysaccharide transport"/>
    <property type="evidence" value="ECO:0007669"/>
    <property type="project" value="TreeGrafter"/>
</dbReference>
<name>Q1YFC9_AURMS</name>
<dbReference type="GO" id="GO:0030288">
    <property type="term" value="C:outer membrane-bounded periplasmic space"/>
    <property type="evidence" value="ECO:0007669"/>
    <property type="project" value="TreeGrafter"/>
</dbReference>
<dbReference type="HOGENOM" id="CLU_095993_0_1_5"/>
<evidence type="ECO:0000259" key="3">
    <source>
        <dbReference type="Pfam" id="PF03968"/>
    </source>
</evidence>
<feature type="signal peptide" evidence="2">
    <location>
        <begin position="1"/>
        <end position="30"/>
    </location>
</feature>
<dbReference type="PANTHER" id="PTHR36504">
    <property type="entry name" value="LIPOPOLYSACCHARIDE EXPORT SYSTEM PROTEIN LPTA"/>
    <property type="match status" value="1"/>
</dbReference>
<dbReference type="BioCyc" id="AURANTIMONAS:SI859A1_03252-MONOMER"/>
<organism evidence="4 5">
    <name type="scientific">Aurantimonas manganoxydans (strain ATCC BAA-1229 / DSM 21871 / SI85-9A1)</name>
    <dbReference type="NCBI Taxonomy" id="287752"/>
    <lineage>
        <taxon>Bacteria</taxon>
        <taxon>Pseudomonadati</taxon>
        <taxon>Pseudomonadota</taxon>
        <taxon>Alphaproteobacteria</taxon>
        <taxon>Hyphomicrobiales</taxon>
        <taxon>Aurantimonadaceae</taxon>
        <taxon>Aurantimonas</taxon>
    </lineage>
</organism>
<gene>
    <name evidence="4" type="ORF">SI859A1_03252</name>
</gene>
<dbReference type="GO" id="GO:0009279">
    <property type="term" value="C:cell outer membrane"/>
    <property type="evidence" value="ECO:0007669"/>
    <property type="project" value="TreeGrafter"/>
</dbReference>
<evidence type="ECO:0000256" key="1">
    <source>
        <dbReference type="ARBA" id="ARBA00022729"/>
    </source>
</evidence>
<dbReference type="Proteomes" id="UP000000321">
    <property type="component" value="Unassembled WGS sequence"/>
</dbReference>
<proteinExistence type="predicted"/>
<accession>Q1YFC9</accession>
<evidence type="ECO:0000313" key="4">
    <source>
        <dbReference type="EMBL" id="EAS49044.1"/>
    </source>
</evidence>
<dbReference type="InterPro" id="IPR005653">
    <property type="entry name" value="OstA-like_N"/>
</dbReference>
<feature type="chain" id="PRO_5004197895" evidence="2">
    <location>
        <begin position="31"/>
        <end position="205"/>
    </location>
</feature>
<dbReference type="PANTHER" id="PTHR36504:SF1">
    <property type="entry name" value="LIPOPOLYSACCHARIDE EXPORT SYSTEM PROTEIN LPTA"/>
    <property type="match status" value="1"/>
</dbReference>
<dbReference type="Gene3D" id="2.60.450.10">
    <property type="entry name" value="Lipopolysaccharide (LPS) transport protein A like domain"/>
    <property type="match status" value="1"/>
</dbReference>
<dbReference type="EMBL" id="AAPJ01000006">
    <property type="protein sequence ID" value="EAS49044.1"/>
    <property type="molecule type" value="Genomic_DNA"/>
</dbReference>
<comment type="caution">
    <text evidence="4">The sequence shown here is derived from an EMBL/GenBank/DDBJ whole genome shotgun (WGS) entry which is preliminary data.</text>
</comment>
<dbReference type="Pfam" id="PF03968">
    <property type="entry name" value="LptD_N"/>
    <property type="match status" value="1"/>
</dbReference>
<keyword evidence="1 2" id="KW-0732">Signal</keyword>